<keyword evidence="2" id="KW-1003">Cell membrane</keyword>
<dbReference type="GO" id="GO:0140359">
    <property type="term" value="F:ABC-type transporter activity"/>
    <property type="evidence" value="ECO:0007669"/>
    <property type="project" value="InterPro"/>
</dbReference>
<comment type="caution">
    <text evidence="8">The sequence shown here is derived from an EMBL/GenBank/DDBJ whole genome shotgun (WGS) entry which is preliminary data.</text>
</comment>
<evidence type="ECO:0000256" key="1">
    <source>
        <dbReference type="ARBA" id="ARBA00004651"/>
    </source>
</evidence>
<feature type="transmembrane region" description="Helical" evidence="6">
    <location>
        <begin position="20"/>
        <end position="39"/>
    </location>
</feature>
<keyword evidence="4 6" id="KW-1133">Transmembrane helix</keyword>
<dbReference type="InterPro" id="IPR051449">
    <property type="entry name" value="ABC-2_transporter_component"/>
</dbReference>
<dbReference type="Pfam" id="PF12698">
    <property type="entry name" value="ABC2_membrane_3"/>
    <property type="match status" value="1"/>
</dbReference>
<feature type="transmembrane region" description="Helical" evidence="6">
    <location>
        <begin position="354"/>
        <end position="372"/>
    </location>
</feature>
<dbReference type="Proteomes" id="UP000681162">
    <property type="component" value="Unassembled WGS sequence"/>
</dbReference>
<accession>A0A920CJ26</accession>
<dbReference type="PANTHER" id="PTHR30294:SF29">
    <property type="entry name" value="MULTIDRUG ABC TRANSPORTER PERMEASE YBHS-RELATED"/>
    <property type="match status" value="1"/>
</dbReference>
<proteinExistence type="predicted"/>
<evidence type="ECO:0000313" key="9">
    <source>
        <dbReference type="Proteomes" id="UP000681162"/>
    </source>
</evidence>
<protein>
    <recommendedName>
        <fullName evidence="7">ABC-2 type transporter transmembrane domain-containing protein</fullName>
    </recommendedName>
</protein>
<dbReference type="PANTHER" id="PTHR30294">
    <property type="entry name" value="MEMBRANE COMPONENT OF ABC TRANSPORTER YHHJ-RELATED"/>
    <property type="match status" value="1"/>
</dbReference>
<organism evidence="8 9">
    <name type="scientific">Paenibacillus antibioticophila</name>
    <dbReference type="NCBI Taxonomy" id="1274374"/>
    <lineage>
        <taxon>Bacteria</taxon>
        <taxon>Bacillati</taxon>
        <taxon>Bacillota</taxon>
        <taxon>Bacilli</taxon>
        <taxon>Bacillales</taxon>
        <taxon>Paenibacillaceae</taxon>
        <taxon>Paenibacillus</taxon>
    </lineage>
</organism>
<evidence type="ECO:0000256" key="2">
    <source>
        <dbReference type="ARBA" id="ARBA00022475"/>
    </source>
</evidence>
<keyword evidence="5 6" id="KW-0472">Membrane</keyword>
<sequence>MKLIAAAIKSWKENIRDWKVLVMVLFFSPFFLLIMYLFYGGEPTTYHIGVLNLDGGKSATELVEMIQEKKGQNGENIFDFSPITELPELEAQVKEKTIDIGMVIPSDYSKIHADAISKKAIVPSEVHFYGSMNNLRYPVAAVMAADEVNKQGIAAVQITLPALITETFLEKQLPLNEFDGYVPGLLALAILMILFTASASIVKENDKKTLIRLKLSRLGAVHFLTAIGMVQAVIAVGALVLSYWTALGLGYSPAGNFGPVLLIGIISSLSMVSVSLVVASFLNTVFDVLTVGCFPFFILMFFSGAMFPLPKLNMLSILGHPLGLTDILPLTHTVNAFNKILNYGAGFYEIRFEVFMMVVLTLIYFFAGLVLYQKRKLSKA</sequence>
<reference evidence="8 9" key="1">
    <citation type="submission" date="2021-03" db="EMBL/GenBank/DDBJ databases">
        <title>Antimicrobial resistance genes in bacteria isolated from Japanese honey, and their potential for conferring macrolide and lincosamide resistance in the American foulbrood pathogen Paenibacillus larvae.</title>
        <authorList>
            <person name="Okamoto M."/>
            <person name="Kumagai M."/>
            <person name="Kanamori H."/>
            <person name="Takamatsu D."/>
        </authorList>
    </citation>
    <scope>NUCLEOTIDE SEQUENCE [LARGE SCALE GENOMIC DNA]</scope>
    <source>
        <strain evidence="8 9">J41TS12</strain>
    </source>
</reference>
<feature type="domain" description="ABC-2 type transporter transmembrane" evidence="7">
    <location>
        <begin position="21"/>
        <end position="369"/>
    </location>
</feature>
<feature type="transmembrane region" description="Helical" evidence="6">
    <location>
        <begin position="257"/>
        <end position="281"/>
    </location>
</feature>
<name>A0A920CJ26_9BACL</name>
<comment type="subcellular location">
    <subcellularLocation>
        <location evidence="1">Cell membrane</location>
        <topology evidence="1">Multi-pass membrane protein</topology>
    </subcellularLocation>
</comment>
<evidence type="ECO:0000256" key="5">
    <source>
        <dbReference type="ARBA" id="ARBA00023136"/>
    </source>
</evidence>
<dbReference type="AlphaFoldDB" id="A0A920CJ26"/>
<keyword evidence="3 6" id="KW-0812">Transmembrane</keyword>
<dbReference type="InterPro" id="IPR013525">
    <property type="entry name" value="ABC2_TM"/>
</dbReference>
<feature type="transmembrane region" description="Helical" evidence="6">
    <location>
        <begin position="223"/>
        <end position="245"/>
    </location>
</feature>
<evidence type="ECO:0000256" key="6">
    <source>
        <dbReference type="SAM" id="Phobius"/>
    </source>
</evidence>
<dbReference type="GO" id="GO:0005886">
    <property type="term" value="C:plasma membrane"/>
    <property type="evidence" value="ECO:0007669"/>
    <property type="project" value="UniProtKB-SubCell"/>
</dbReference>
<keyword evidence="9" id="KW-1185">Reference proteome</keyword>
<evidence type="ECO:0000256" key="4">
    <source>
        <dbReference type="ARBA" id="ARBA00022989"/>
    </source>
</evidence>
<evidence type="ECO:0000256" key="3">
    <source>
        <dbReference type="ARBA" id="ARBA00022692"/>
    </source>
</evidence>
<feature type="transmembrane region" description="Helical" evidence="6">
    <location>
        <begin position="288"/>
        <end position="309"/>
    </location>
</feature>
<evidence type="ECO:0000313" key="8">
    <source>
        <dbReference type="EMBL" id="GIO38442.1"/>
    </source>
</evidence>
<feature type="transmembrane region" description="Helical" evidence="6">
    <location>
        <begin position="181"/>
        <end position="202"/>
    </location>
</feature>
<dbReference type="RefSeq" id="WP_212940552.1">
    <property type="nucleotide sequence ID" value="NZ_BORR01000012.1"/>
</dbReference>
<dbReference type="EMBL" id="BORR01000012">
    <property type="protein sequence ID" value="GIO38442.1"/>
    <property type="molecule type" value="Genomic_DNA"/>
</dbReference>
<gene>
    <name evidence="8" type="ORF">J41TS12_33030</name>
</gene>
<evidence type="ECO:0000259" key="7">
    <source>
        <dbReference type="Pfam" id="PF12698"/>
    </source>
</evidence>